<dbReference type="InterPro" id="IPR036047">
    <property type="entry name" value="F-box-like_dom_sf"/>
</dbReference>
<evidence type="ECO:0000313" key="3">
    <source>
        <dbReference type="Proteomes" id="UP000070501"/>
    </source>
</evidence>
<proteinExistence type="predicted"/>
<dbReference type="Pfam" id="PF12937">
    <property type="entry name" value="F-box-like"/>
    <property type="match status" value="1"/>
</dbReference>
<organism evidence="2 3">
    <name type="scientific">Microdochium bolleyi</name>
    <dbReference type="NCBI Taxonomy" id="196109"/>
    <lineage>
        <taxon>Eukaryota</taxon>
        <taxon>Fungi</taxon>
        <taxon>Dikarya</taxon>
        <taxon>Ascomycota</taxon>
        <taxon>Pezizomycotina</taxon>
        <taxon>Sordariomycetes</taxon>
        <taxon>Xylariomycetidae</taxon>
        <taxon>Xylariales</taxon>
        <taxon>Microdochiaceae</taxon>
        <taxon>Microdochium</taxon>
    </lineage>
</organism>
<dbReference type="STRING" id="196109.A0A136JEB2"/>
<dbReference type="OrthoDB" id="2520703at2759"/>
<dbReference type="AlphaFoldDB" id="A0A136JEB2"/>
<dbReference type="InterPro" id="IPR001810">
    <property type="entry name" value="F-box_dom"/>
</dbReference>
<sequence>MLPVCYALVLPYCTVCLLARLLLVFCSRPVWDNSTLTIATINSLANEVLDLVVQNLKTRELARMCRVSKRWDTVIRPWLWRTIELDPVRCSSQLTIVSSLLRKPSLGLFTRELSMKEMRGYGDKGEVVYPTIDFTTDPVRQWLAETYSAAFAHWVCSVAPKAENSRSQTLGFLAVFMPYLESITYDLMGSRGFLTKLAKLCGSHSTAGRAAAGIMNTPLKKLKSLSLWEVAYSDPLAIRPEFASIIAQSSLHELTVHVPEAGAFRVARPLQSSLEKLEVHYAPLDADTIKEALEAFPRLKWINFCTCGSPRGWSEGMMDLDEFGNSLRQLGTNLTMLNLSLRSKGAPFGGSDSCYGRLGSLRPLTSLQNLVIFPEQWLGYNARGRDHIVELLPVSIRTIAFSKDFYEDGFDEDGFDESESYDWVVQELLSHHDALPELFCIAADWTLRKMKIKSRDWESCVARGYGFGMAFVLRGTAEARLVGLEGNHLMRNVHEMLRSARQRRLTSNLSK</sequence>
<feature type="domain" description="F-box" evidence="1">
    <location>
        <begin position="38"/>
        <end position="83"/>
    </location>
</feature>
<evidence type="ECO:0000259" key="1">
    <source>
        <dbReference type="PROSITE" id="PS50181"/>
    </source>
</evidence>
<keyword evidence="3" id="KW-1185">Reference proteome</keyword>
<dbReference type="Gene3D" id="1.20.1280.50">
    <property type="match status" value="1"/>
</dbReference>
<reference evidence="3" key="1">
    <citation type="submission" date="2016-02" db="EMBL/GenBank/DDBJ databases">
        <title>Draft genome sequence of Microdochium bolleyi, a fungal endophyte of beachgrass.</title>
        <authorList>
            <consortium name="DOE Joint Genome Institute"/>
            <person name="David A.S."/>
            <person name="May G."/>
            <person name="Haridas S."/>
            <person name="Lim J."/>
            <person name="Wang M."/>
            <person name="Labutti K."/>
            <person name="Lipzen A."/>
            <person name="Barry K."/>
            <person name="Grigoriev I.V."/>
        </authorList>
    </citation>
    <scope>NUCLEOTIDE SEQUENCE [LARGE SCALE GENOMIC DNA]</scope>
    <source>
        <strain evidence="3">J235TASD1</strain>
    </source>
</reference>
<dbReference type="PROSITE" id="PS50181">
    <property type="entry name" value="FBOX"/>
    <property type="match status" value="1"/>
</dbReference>
<accession>A0A136JEB2</accession>
<gene>
    <name evidence="2" type="ORF">Micbo1qcDRAFT_171839</name>
</gene>
<protein>
    <recommendedName>
        <fullName evidence="1">F-box domain-containing protein</fullName>
    </recommendedName>
</protein>
<evidence type="ECO:0000313" key="2">
    <source>
        <dbReference type="EMBL" id="KXJ95466.1"/>
    </source>
</evidence>
<dbReference type="Proteomes" id="UP000070501">
    <property type="component" value="Unassembled WGS sequence"/>
</dbReference>
<dbReference type="InParanoid" id="A0A136JEB2"/>
<dbReference type="EMBL" id="KQ964246">
    <property type="protein sequence ID" value="KXJ95466.1"/>
    <property type="molecule type" value="Genomic_DNA"/>
</dbReference>
<dbReference type="SUPFAM" id="SSF81383">
    <property type="entry name" value="F-box domain"/>
    <property type="match status" value="1"/>
</dbReference>
<name>A0A136JEB2_9PEZI</name>